<evidence type="ECO:0000259" key="1">
    <source>
        <dbReference type="Pfam" id="PF14033"/>
    </source>
</evidence>
<evidence type="ECO:0000259" key="2">
    <source>
        <dbReference type="Pfam" id="PF21666"/>
    </source>
</evidence>
<reference evidence="3 4" key="1">
    <citation type="submission" date="2021-08" db="EMBL/GenBank/DDBJ databases">
        <title>Draft Genome Sequence of Phanerochaete sordida strain YK-624.</title>
        <authorList>
            <person name="Mori T."/>
            <person name="Dohra H."/>
            <person name="Suzuki T."/>
            <person name="Kawagishi H."/>
            <person name="Hirai H."/>
        </authorList>
    </citation>
    <scope>NUCLEOTIDE SEQUENCE [LARGE SCALE GENOMIC DNA]</scope>
    <source>
        <strain evidence="3 4">YK-624</strain>
    </source>
</reference>
<dbReference type="AlphaFoldDB" id="A0A9P3LD12"/>
<sequence>MGIWDALYNNDIDDTRPLRISNLFRHPFRDRESGCEDGSDLFDDPPLAMNERNMLALSASLRDQPNWWNKTQDPEACARCKAEAVGAPVPYGDIPLTSDEVEYVLDEIAWHASQRDSKTGIEASIFERIWQSDHLVDDTTRSGLLHEVAQLENVPTDQKDWHPGTDEQVLNLVDPSLYCLDYEETEAWSEYDASPLFPEPDLDIFDDCQDVGGRFFSLGLSWLPTDFAISKNASRARAIAYINNLDPHHHASAYAIVEQLVARFVPLFERVLTESQVAFGCKLRRFVQGDYWWEDIELDSEDSGDDDHEDVEPGEARTLHLPSVKKFSPYDIRRRHMRLSEQTIQVVIKLDSVILTPSKPFYAGEQWHVAGMANDGIVAVGMYAYDSHNVTKVGLGFRMAVVTTSLSYEEGDEEGVKAAYGFAQDDPLNQQLGVVSMTQGRCVAFPNVYQHRREAFELADKSKPGHCKFMTLFLVDPRLPKLRPSTTDIPPQQPDWMRSLLQEIATKLREGSGATGTVTGLGRLPLEILDMIVDEAEWLATKQEATERRLQLLDEHEQMRQAWDDALFCIPFVGA</sequence>
<dbReference type="PANTHER" id="PTHR33119">
    <property type="entry name" value="IFI3P"/>
    <property type="match status" value="1"/>
</dbReference>
<evidence type="ECO:0000313" key="4">
    <source>
        <dbReference type="Proteomes" id="UP000703269"/>
    </source>
</evidence>
<dbReference type="OrthoDB" id="415532at2759"/>
<name>A0A9P3LD12_9APHY</name>
<dbReference type="EMBL" id="BPQB01000018">
    <property type="protein sequence ID" value="GJE90775.1"/>
    <property type="molecule type" value="Genomic_DNA"/>
</dbReference>
<dbReference type="InterPro" id="IPR049192">
    <property type="entry name" value="DUF4246_C"/>
</dbReference>
<protein>
    <submittedName>
        <fullName evidence="3">DUF4246 domain-containing protein</fullName>
    </submittedName>
</protein>
<organism evidence="3 4">
    <name type="scientific">Phanerochaete sordida</name>
    <dbReference type="NCBI Taxonomy" id="48140"/>
    <lineage>
        <taxon>Eukaryota</taxon>
        <taxon>Fungi</taxon>
        <taxon>Dikarya</taxon>
        <taxon>Basidiomycota</taxon>
        <taxon>Agaricomycotina</taxon>
        <taxon>Agaricomycetes</taxon>
        <taxon>Polyporales</taxon>
        <taxon>Phanerochaetaceae</taxon>
        <taxon>Phanerochaete</taxon>
    </lineage>
</organism>
<accession>A0A9P3LD12</accession>
<feature type="domain" description="DUF4246" evidence="2">
    <location>
        <begin position="18"/>
        <end position="83"/>
    </location>
</feature>
<feature type="domain" description="DUF4246" evidence="1">
    <location>
        <begin position="101"/>
        <end position="498"/>
    </location>
</feature>
<dbReference type="Pfam" id="PF14033">
    <property type="entry name" value="DUF4246"/>
    <property type="match status" value="1"/>
</dbReference>
<gene>
    <name evidence="3" type="ORF">PsYK624_069190</name>
</gene>
<keyword evidence="4" id="KW-1185">Reference proteome</keyword>
<proteinExistence type="predicted"/>
<evidence type="ECO:0000313" key="3">
    <source>
        <dbReference type="EMBL" id="GJE90775.1"/>
    </source>
</evidence>
<dbReference type="Pfam" id="PF21666">
    <property type="entry name" value="DUF4246_N"/>
    <property type="match status" value="1"/>
</dbReference>
<dbReference type="InterPro" id="IPR025340">
    <property type="entry name" value="DUF4246"/>
</dbReference>
<dbReference type="Proteomes" id="UP000703269">
    <property type="component" value="Unassembled WGS sequence"/>
</dbReference>
<dbReference type="PANTHER" id="PTHR33119:SF1">
    <property type="entry name" value="FE2OG DIOXYGENASE DOMAIN-CONTAINING PROTEIN"/>
    <property type="match status" value="1"/>
</dbReference>
<dbReference type="InterPro" id="IPR049207">
    <property type="entry name" value="DUF4246_N"/>
</dbReference>
<comment type="caution">
    <text evidence="3">The sequence shown here is derived from an EMBL/GenBank/DDBJ whole genome shotgun (WGS) entry which is preliminary data.</text>
</comment>